<dbReference type="EMBL" id="BSVB01000001">
    <property type="protein sequence ID" value="GMA96765.1"/>
    <property type="molecule type" value="Genomic_DNA"/>
</dbReference>
<name>A0ABQ6K7Y4_9MICO</name>
<keyword evidence="2" id="KW-1185">Reference proteome</keyword>
<dbReference type="InterPro" id="IPR052704">
    <property type="entry name" value="ECF_Sigma-70_Domain"/>
</dbReference>
<dbReference type="PANTHER" id="PTHR30173:SF43">
    <property type="entry name" value="ECF RNA POLYMERASE SIGMA FACTOR SIGI-RELATED"/>
    <property type="match status" value="1"/>
</dbReference>
<dbReference type="InterPro" id="IPR032710">
    <property type="entry name" value="NTF2-like_dom_sf"/>
</dbReference>
<accession>A0ABQ6K7Y4</accession>
<comment type="caution">
    <text evidence="1">The sequence shown here is derived from an EMBL/GenBank/DDBJ whole genome shotgun (WGS) entry which is preliminary data.</text>
</comment>
<organism evidence="1 2">
    <name type="scientific">Pseudolysinimonas kribbensis</name>
    <dbReference type="NCBI Taxonomy" id="433641"/>
    <lineage>
        <taxon>Bacteria</taxon>
        <taxon>Bacillati</taxon>
        <taxon>Actinomycetota</taxon>
        <taxon>Actinomycetes</taxon>
        <taxon>Micrococcales</taxon>
        <taxon>Microbacteriaceae</taxon>
        <taxon>Pseudolysinimonas</taxon>
    </lineage>
</organism>
<dbReference type="Proteomes" id="UP001157034">
    <property type="component" value="Unassembled WGS sequence"/>
</dbReference>
<dbReference type="PANTHER" id="PTHR30173">
    <property type="entry name" value="SIGMA 19 FACTOR"/>
    <property type="match status" value="1"/>
</dbReference>
<protein>
    <recommendedName>
        <fullName evidence="3">Siderophore-interacting protein</fullName>
    </recommendedName>
</protein>
<gene>
    <name evidence="1" type="ORF">GCM10025881_35890</name>
</gene>
<dbReference type="SUPFAM" id="SSF54427">
    <property type="entry name" value="NTF2-like"/>
    <property type="match status" value="1"/>
</dbReference>
<dbReference type="Gene3D" id="3.10.450.50">
    <property type="match status" value="1"/>
</dbReference>
<sequence>MTVASHEAVIRRVGAAVAQDDPAALGAALTADVVALVDSGGDVLAPILPVEGRDAVARELLAALSPRTGATLTEQRVNGALALIARRGGRVEAIVSFGLRRRRIDRVWIVRSPQKLRRWNAIP</sequence>
<proteinExistence type="predicted"/>
<evidence type="ECO:0000313" key="1">
    <source>
        <dbReference type="EMBL" id="GMA96765.1"/>
    </source>
</evidence>
<evidence type="ECO:0000313" key="2">
    <source>
        <dbReference type="Proteomes" id="UP001157034"/>
    </source>
</evidence>
<evidence type="ECO:0008006" key="3">
    <source>
        <dbReference type="Google" id="ProtNLM"/>
    </source>
</evidence>
<reference evidence="2" key="1">
    <citation type="journal article" date="2019" name="Int. J. Syst. Evol. Microbiol.">
        <title>The Global Catalogue of Microorganisms (GCM) 10K type strain sequencing project: providing services to taxonomists for standard genome sequencing and annotation.</title>
        <authorList>
            <consortium name="The Broad Institute Genomics Platform"/>
            <consortium name="The Broad Institute Genome Sequencing Center for Infectious Disease"/>
            <person name="Wu L."/>
            <person name="Ma J."/>
        </authorList>
    </citation>
    <scope>NUCLEOTIDE SEQUENCE [LARGE SCALE GENOMIC DNA]</scope>
    <source>
        <strain evidence="2">NBRC 108894</strain>
    </source>
</reference>
<dbReference type="RefSeq" id="WP_284255279.1">
    <property type="nucleotide sequence ID" value="NZ_BSVB01000001.1"/>
</dbReference>